<dbReference type="GO" id="GO:0030295">
    <property type="term" value="F:protein kinase activator activity"/>
    <property type="evidence" value="ECO:0007669"/>
    <property type="project" value="TreeGrafter"/>
</dbReference>
<sequence>MDGLSSTRGIAGKALRPEHGERTITVGQSGSDYARAVSHELRNPLTPILGHLDLLREELASGSPASIARVDVMEAQLERVLSTLREMAAVADDLTKLDARPLDLGALVLRAVTEARDHFSGGRVNITADIIAGPVAMVDKRLLETALRHLIENAVTFSAEGGEVVVGCAWWNDRAAITITDHGTGMTDDEQDRAFDLFYRAPSAISQGRAGFGIGLARARQIVEAHGGEIDLASSAAFGTEVTLLLPAI</sequence>
<evidence type="ECO:0000256" key="4">
    <source>
        <dbReference type="ARBA" id="ARBA00022553"/>
    </source>
</evidence>
<dbReference type="GO" id="GO:0005524">
    <property type="term" value="F:ATP binding"/>
    <property type="evidence" value="ECO:0007669"/>
    <property type="project" value="UniProtKB-KW"/>
</dbReference>
<evidence type="ECO:0000256" key="2">
    <source>
        <dbReference type="ARBA" id="ARBA00004236"/>
    </source>
</evidence>
<dbReference type="RefSeq" id="WP_165140378.1">
    <property type="nucleotide sequence ID" value="NZ_CP049255.1"/>
</dbReference>
<evidence type="ECO:0000256" key="8">
    <source>
        <dbReference type="ARBA" id="ARBA00022840"/>
    </source>
</evidence>
<dbReference type="Proteomes" id="UP000529310">
    <property type="component" value="Unassembled WGS sequence"/>
</dbReference>
<evidence type="ECO:0000256" key="7">
    <source>
        <dbReference type="ARBA" id="ARBA00022777"/>
    </source>
</evidence>
<comment type="catalytic activity">
    <reaction evidence="1">
        <text>ATP + protein L-histidine = ADP + protein N-phospho-L-histidine.</text>
        <dbReference type="EC" id="2.7.13.3"/>
    </reaction>
</comment>
<evidence type="ECO:0000256" key="10">
    <source>
        <dbReference type="ARBA" id="ARBA00039401"/>
    </source>
</evidence>
<dbReference type="Pfam" id="PF02518">
    <property type="entry name" value="HATPase_c"/>
    <property type="match status" value="1"/>
</dbReference>
<evidence type="ECO:0000256" key="11">
    <source>
        <dbReference type="SAM" id="MobiDB-lite"/>
    </source>
</evidence>
<dbReference type="InterPro" id="IPR050351">
    <property type="entry name" value="BphY/WalK/GraS-like"/>
</dbReference>
<proteinExistence type="predicted"/>
<dbReference type="PANTHER" id="PTHR42878">
    <property type="entry name" value="TWO-COMPONENT HISTIDINE KINASE"/>
    <property type="match status" value="1"/>
</dbReference>
<evidence type="ECO:0000256" key="5">
    <source>
        <dbReference type="ARBA" id="ARBA00022679"/>
    </source>
</evidence>
<keyword evidence="9" id="KW-0902">Two-component regulatory system</keyword>
<dbReference type="SMART" id="SM00387">
    <property type="entry name" value="HATPase_c"/>
    <property type="match status" value="1"/>
</dbReference>
<evidence type="ECO:0000256" key="9">
    <source>
        <dbReference type="ARBA" id="ARBA00023012"/>
    </source>
</evidence>
<dbReference type="GO" id="GO:0007234">
    <property type="term" value="P:osmosensory signaling via phosphorelay pathway"/>
    <property type="evidence" value="ECO:0007669"/>
    <property type="project" value="TreeGrafter"/>
</dbReference>
<protein>
    <recommendedName>
        <fullName evidence="10">Sensor-like histidine kinase SenX3</fullName>
        <ecNumber evidence="3">2.7.13.3</ecNumber>
    </recommendedName>
</protein>
<evidence type="ECO:0000256" key="3">
    <source>
        <dbReference type="ARBA" id="ARBA00012438"/>
    </source>
</evidence>
<keyword evidence="6" id="KW-0547">Nucleotide-binding</keyword>
<gene>
    <name evidence="13" type="ORF">FHX49_002000</name>
</gene>
<evidence type="ECO:0000313" key="13">
    <source>
        <dbReference type="EMBL" id="MBB2976425.1"/>
    </source>
</evidence>
<keyword evidence="8" id="KW-0067">ATP-binding</keyword>
<dbReference type="PRINTS" id="PR00344">
    <property type="entry name" value="BCTRLSENSOR"/>
</dbReference>
<dbReference type="InterPro" id="IPR005467">
    <property type="entry name" value="His_kinase_dom"/>
</dbReference>
<dbReference type="GO" id="GO:0000156">
    <property type="term" value="F:phosphorelay response regulator activity"/>
    <property type="evidence" value="ECO:0007669"/>
    <property type="project" value="TreeGrafter"/>
</dbReference>
<keyword evidence="14" id="KW-1185">Reference proteome</keyword>
<dbReference type="InterPro" id="IPR004358">
    <property type="entry name" value="Sig_transdc_His_kin-like_C"/>
</dbReference>
<comment type="caution">
    <text evidence="13">The sequence shown here is derived from an EMBL/GenBank/DDBJ whole genome shotgun (WGS) entry which is preliminary data.</text>
</comment>
<dbReference type="InterPro" id="IPR036097">
    <property type="entry name" value="HisK_dim/P_sf"/>
</dbReference>
<dbReference type="AlphaFoldDB" id="A0A7W4V418"/>
<dbReference type="CDD" id="cd00082">
    <property type="entry name" value="HisKA"/>
    <property type="match status" value="1"/>
</dbReference>
<dbReference type="PROSITE" id="PS50109">
    <property type="entry name" value="HIS_KIN"/>
    <property type="match status" value="1"/>
</dbReference>
<dbReference type="Gene3D" id="1.10.287.130">
    <property type="match status" value="1"/>
</dbReference>
<feature type="domain" description="Histidine kinase" evidence="12">
    <location>
        <begin position="36"/>
        <end position="249"/>
    </location>
</feature>
<dbReference type="GO" id="GO:0005886">
    <property type="term" value="C:plasma membrane"/>
    <property type="evidence" value="ECO:0007669"/>
    <property type="project" value="UniProtKB-SubCell"/>
</dbReference>
<dbReference type="PANTHER" id="PTHR42878:SF7">
    <property type="entry name" value="SENSOR HISTIDINE KINASE GLRK"/>
    <property type="match status" value="1"/>
</dbReference>
<dbReference type="InterPro" id="IPR003661">
    <property type="entry name" value="HisK_dim/P_dom"/>
</dbReference>
<keyword evidence="5" id="KW-0808">Transferase</keyword>
<dbReference type="SUPFAM" id="SSF55874">
    <property type="entry name" value="ATPase domain of HSP90 chaperone/DNA topoisomerase II/histidine kinase"/>
    <property type="match status" value="1"/>
</dbReference>
<dbReference type="Gene3D" id="3.30.565.10">
    <property type="entry name" value="Histidine kinase-like ATPase, C-terminal domain"/>
    <property type="match status" value="1"/>
</dbReference>
<dbReference type="InterPro" id="IPR036890">
    <property type="entry name" value="HATPase_C_sf"/>
</dbReference>
<evidence type="ECO:0000256" key="6">
    <source>
        <dbReference type="ARBA" id="ARBA00022741"/>
    </source>
</evidence>
<dbReference type="SMART" id="SM00388">
    <property type="entry name" value="HisKA"/>
    <property type="match status" value="1"/>
</dbReference>
<evidence type="ECO:0000256" key="1">
    <source>
        <dbReference type="ARBA" id="ARBA00000085"/>
    </source>
</evidence>
<dbReference type="EC" id="2.7.13.3" evidence="3"/>
<keyword evidence="4" id="KW-0597">Phosphoprotein</keyword>
<comment type="subcellular location">
    <subcellularLocation>
        <location evidence="2">Cell membrane</location>
    </subcellularLocation>
</comment>
<reference evidence="13 14" key="1">
    <citation type="submission" date="2020-08" db="EMBL/GenBank/DDBJ databases">
        <title>Sequencing the genomes of 1000 actinobacteria strains.</title>
        <authorList>
            <person name="Klenk H.-P."/>
        </authorList>
    </citation>
    <scope>NUCLEOTIDE SEQUENCE [LARGE SCALE GENOMIC DNA]</scope>
    <source>
        <strain evidence="13 14">DSM 27099</strain>
    </source>
</reference>
<dbReference type="Pfam" id="PF00512">
    <property type="entry name" value="HisKA"/>
    <property type="match status" value="1"/>
</dbReference>
<accession>A0A7W4V418</accession>
<name>A0A7W4V418_9MICO</name>
<evidence type="ECO:0000313" key="14">
    <source>
        <dbReference type="Proteomes" id="UP000529310"/>
    </source>
</evidence>
<keyword evidence="7 13" id="KW-0418">Kinase</keyword>
<dbReference type="EMBL" id="JACHWQ010000006">
    <property type="protein sequence ID" value="MBB2976425.1"/>
    <property type="molecule type" value="Genomic_DNA"/>
</dbReference>
<dbReference type="SUPFAM" id="SSF47384">
    <property type="entry name" value="Homodimeric domain of signal transducing histidine kinase"/>
    <property type="match status" value="1"/>
</dbReference>
<dbReference type="InterPro" id="IPR003594">
    <property type="entry name" value="HATPase_dom"/>
</dbReference>
<evidence type="ECO:0000259" key="12">
    <source>
        <dbReference type="PROSITE" id="PS50109"/>
    </source>
</evidence>
<feature type="region of interest" description="Disordered" evidence="11">
    <location>
        <begin position="1"/>
        <end position="22"/>
    </location>
</feature>
<organism evidence="13 14">
    <name type="scientific">Microbacterium endophyticum</name>
    <dbReference type="NCBI Taxonomy" id="1526412"/>
    <lineage>
        <taxon>Bacteria</taxon>
        <taxon>Bacillati</taxon>
        <taxon>Actinomycetota</taxon>
        <taxon>Actinomycetes</taxon>
        <taxon>Micrococcales</taxon>
        <taxon>Microbacteriaceae</taxon>
        <taxon>Microbacterium</taxon>
    </lineage>
</organism>
<dbReference type="GO" id="GO:0000155">
    <property type="term" value="F:phosphorelay sensor kinase activity"/>
    <property type="evidence" value="ECO:0007669"/>
    <property type="project" value="InterPro"/>
</dbReference>